<evidence type="ECO:0000256" key="1">
    <source>
        <dbReference type="ARBA" id="ARBA00007401"/>
    </source>
</evidence>
<accession>A0ABN9QEB5</accession>
<dbReference type="SUPFAM" id="SSF51445">
    <property type="entry name" value="(Trans)glycosidases"/>
    <property type="match status" value="1"/>
</dbReference>
<feature type="domain" description="Glycoside hydrolase family 2 catalytic" evidence="2">
    <location>
        <begin position="1"/>
        <end position="268"/>
    </location>
</feature>
<comment type="similarity">
    <text evidence="1">Belongs to the glycosyl hydrolase 2 family.</text>
</comment>
<evidence type="ECO:0000313" key="3">
    <source>
        <dbReference type="EMBL" id="CAK0803151.1"/>
    </source>
</evidence>
<dbReference type="EMBL" id="CAUYUJ010002958">
    <property type="protein sequence ID" value="CAK0803151.1"/>
    <property type="molecule type" value="Genomic_DNA"/>
</dbReference>
<dbReference type="InterPro" id="IPR017853">
    <property type="entry name" value="GH"/>
</dbReference>
<name>A0ABN9QEB5_9DINO</name>
<sequence>MQWVGANSFRTSHYPYAEEWLDFADERGVLVISENPFVGLGPRLYKQSVLQRALPVVEAHVRRDRNHPCVVMWSLANEPNGPGPVQGEEEERPASPEETEACMVFFRALVGLTRSLDPARPLTYAMHLDPDSNPMAVLFDVLCVNKYYGWYEWTGRIEDSLVDFVLDVESFHKAFGKPVLLAEFGADAVAGVHQLPEVMFSEEFQSKIVELQYTRLLDRPWFLGAHVWSFADFRVSQSITRMVHNRKGVFTRAREPKLVAHTLRRLWRPAGPSENRRPAFCGVSVTQPFLDSSGTCHPGTVRWTAPATEHEAGAVLTAGGQWRKRKSALWRTNSGLSRIQQLAEVESQGL</sequence>
<keyword evidence="4" id="KW-1185">Reference proteome</keyword>
<protein>
    <recommendedName>
        <fullName evidence="2">Glycoside hydrolase family 2 catalytic domain-containing protein</fullName>
    </recommendedName>
</protein>
<dbReference type="Gene3D" id="3.20.20.80">
    <property type="entry name" value="Glycosidases"/>
    <property type="match status" value="1"/>
</dbReference>
<dbReference type="InterPro" id="IPR023232">
    <property type="entry name" value="Glyco_hydro_2_AS"/>
</dbReference>
<dbReference type="PROSITE" id="PS00608">
    <property type="entry name" value="GLYCOSYL_HYDROL_F2_2"/>
    <property type="match status" value="1"/>
</dbReference>
<evidence type="ECO:0000313" key="4">
    <source>
        <dbReference type="Proteomes" id="UP001189429"/>
    </source>
</evidence>
<dbReference type="InterPro" id="IPR023230">
    <property type="entry name" value="Glyco_hydro_2_CS"/>
</dbReference>
<dbReference type="Pfam" id="PF02836">
    <property type="entry name" value="Glyco_hydro_2_C"/>
    <property type="match status" value="1"/>
</dbReference>
<gene>
    <name evidence="3" type="ORF">PCOR1329_LOCUS10437</name>
</gene>
<dbReference type="PROSITE" id="PS00719">
    <property type="entry name" value="GLYCOSYL_HYDROL_F2_1"/>
    <property type="match status" value="1"/>
</dbReference>
<evidence type="ECO:0000259" key="2">
    <source>
        <dbReference type="Pfam" id="PF02836"/>
    </source>
</evidence>
<reference evidence="3" key="1">
    <citation type="submission" date="2023-10" db="EMBL/GenBank/DDBJ databases">
        <authorList>
            <person name="Chen Y."/>
            <person name="Shah S."/>
            <person name="Dougan E. K."/>
            <person name="Thang M."/>
            <person name="Chan C."/>
        </authorList>
    </citation>
    <scope>NUCLEOTIDE SEQUENCE [LARGE SCALE GENOMIC DNA]</scope>
</reference>
<dbReference type="Proteomes" id="UP001189429">
    <property type="component" value="Unassembled WGS sequence"/>
</dbReference>
<comment type="caution">
    <text evidence="3">The sequence shown here is derived from an EMBL/GenBank/DDBJ whole genome shotgun (WGS) entry which is preliminary data.</text>
</comment>
<proteinExistence type="inferred from homology"/>
<organism evidence="3 4">
    <name type="scientific">Prorocentrum cordatum</name>
    <dbReference type="NCBI Taxonomy" id="2364126"/>
    <lineage>
        <taxon>Eukaryota</taxon>
        <taxon>Sar</taxon>
        <taxon>Alveolata</taxon>
        <taxon>Dinophyceae</taxon>
        <taxon>Prorocentrales</taxon>
        <taxon>Prorocentraceae</taxon>
        <taxon>Prorocentrum</taxon>
    </lineage>
</organism>
<dbReference type="PANTHER" id="PTHR10066:SF67">
    <property type="entry name" value="BETA-GLUCURONIDASE"/>
    <property type="match status" value="1"/>
</dbReference>
<dbReference type="PANTHER" id="PTHR10066">
    <property type="entry name" value="BETA-GLUCURONIDASE"/>
    <property type="match status" value="1"/>
</dbReference>
<dbReference type="InterPro" id="IPR006103">
    <property type="entry name" value="Glyco_hydro_2_cat"/>
</dbReference>